<feature type="domain" description="EF-hand" evidence="2">
    <location>
        <begin position="111"/>
        <end position="146"/>
    </location>
</feature>
<reference evidence="3 4" key="1">
    <citation type="submission" date="2014-01" db="EMBL/GenBank/DDBJ databases">
        <title>Sulfitobacter sp. H3 (MCCC 1A00686) Genome Sequencing.</title>
        <authorList>
            <person name="Lai Q."/>
            <person name="Hong Z."/>
        </authorList>
    </citation>
    <scope>NUCLEOTIDE SEQUENCE [LARGE SCALE GENOMIC DNA]</scope>
    <source>
        <strain evidence="3 4">H3</strain>
    </source>
</reference>
<name>A0A073J896_9RHOB</name>
<dbReference type="SUPFAM" id="SSF47473">
    <property type="entry name" value="EF-hand"/>
    <property type="match status" value="1"/>
</dbReference>
<protein>
    <recommendedName>
        <fullName evidence="2">EF-hand domain-containing protein</fullName>
    </recommendedName>
</protein>
<comment type="caution">
    <text evidence="3">The sequence shown here is derived from an EMBL/GenBank/DDBJ whole genome shotgun (WGS) entry which is preliminary data.</text>
</comment>
<sequence length="161" mass="17334">MKHTTFIAAVIGAAVSITGTTVLAERAGSEGHKRPSFSDLDANADGQITLEEMQAHGAARMAKVDTDGDGFFSEDEAVAAATARAKERHARMVERLDADKDGKLSLDEMKPKGDRGAKMFERADADKSGGISEAEFTEMTKKMEQHMRKGHGPKDDKPAND</sequence>
<feature type="region of interest" description="Disordered" evidence="1">
    <location>
        <begin position="102"/>
        <end position="134"/>
    </location>
</feature>
<evidence type="ECO:0000256" key="1">
    <source>
        <dbReference type="SAM" id="MobiDB-lite"/>
    </source>
</evidence>
<dbReference type="GO" id="GO:0005509">
    <property type="term" value="F:calcium ion binding"/>
    <property type="evidence" value="ECO:0007669"/>
    <property type="project" value="InterPro"/>
</dbReference>
<dbReference type="PANTHER" id="PTHR10827:SF52">
    <property type="entry name" value="IP16409P"/>
    <property type="match status" value="1"/>
</dbReference>
<dbReference type="PROSITE" id="PS50222">
    <property type="entry name" value="EF_HAND_2"/>
    <property type="match status" value="1"/>
</dbReference>
<evidence type="ECO:0000313" key="4">
    <source>
        <dbReference type="Proteomes" id="UP000027746"/>
    </source>
</evidence>
<dbReference type="Pfam" id="PF13202">
    <property type="entry name" value="EF-hand_5"/>
    <property type="match status" value="3"/>
</dbReference>
<accession>A0A073J896</accession>
<dbReference type="Proteomes" id="UP000027746">
    <property type="component" value="Unassembled WGS sequence"/>
</dbReference>
<dbReference type="InterPro" id="IPR011992">
    <property type="entry name" value="EF-hand-dom_pair"/>
</dbReference>
<feature type="region of interest" description="Disordered" evidence="1">
    <location>
        <begin position="142"/>
        <end position="161"/>
    </location>
</feature>
<keyword evidence="4" id="KW-1185">Reference proteome</keyword>
<dbReference type="Gene3D" id="1.10.238.10">
    <property type="entry name" value="EF-hand"/>
    <property type="match status" value="2"/>
</dbReference>
<organism evidence="3 4">
    <name type="scientific">Pseudosulfitobacter pseudonitzschiae</name>
    <dbReference type="NCBI Taxonomy" id="1402135"/>
    <lineage>
        <taxon>Bacteria</taxon>
        <taxon>Pseudomonadati</taxon>
        <taxon>Pseudomonadota</taxon>
        <taxon>Alphaproteobacteria</taxon>
        <taxon>Rhodobacterales</taxon>
        <taxon>Roseobacteraceae</taxon>
        <taxon>Pseudosulfitobacter</taxon>
    </lineage>
</organism>
<dbReference type="SMART" id="SM00054">
    <property type="entry name" value="EFh"/>
    <property type="match status" value="3"/>
</dbReference>
<feature type="compositionally biased region" description="Basic and acidic residues" evidence="1">
    <location>
        <begin position="102"/>
        <end position="127"/>
    </location>
</feature>
<dbReference type="EMBL" id="JAMD01000001">
    <property type="protein sequence ID" value="KEJ98164.1"/>
    <property type="molecule type" value="Genomic_DNA"/>
</dbReference>
<dbReference type="PANTHER" id="PTHR10827">
    <property type="entry name" value="RETICULOCALBIN"/>
    <property type="match status" value="1"/>
</dbReference>
<dbReference type="RefSeq" id="WP_051693905.1">
    <property type="nucleotide sequence ID" value="NZ_CP054599.1"/>
</dbReference>
<dbReference type="GeneID" id="68870718"/>
<dbReference type="AlphaFoldDB" id="A0A073J896"/>
<dbReference type="InterPro" id="IPR002048">
    <property type="entry name" value="EF_hand_dom"/>
</dbReference>
<dbReference type="OrthoDB" id="5470953at2"/>
<proteinExistence type="predicted"/>
<evidence type="ECO:0000313" key="3">
    <source>
        <dbReference type="EMBL" id="KEJ98164.1"/>
    </source>
</evidence>
<gene>
    <name evidence="3" type="ORF">SUH3_03985</name>
</gene>
<evidence type="ECO:0000259" key="2">
    <source>
        <dbReference type="PROSITE" id="PS50222"/>
    </source>
</evidence>